<proteinExistence type="predicted"/>
<dbReference type="SUPFAM" id="SSF54909">
    <property type="entry name" value="Dimeric alpha+beta barrel"/>
    <property type="match status" value="1"/>
</dbReference>
<evidence type="ECO:0000313" key="1">
    <source>
        <dbReference type="EMBL" id="SUD98681.1"/>
    </source>
</evidence>
<dbReference type="InterPro" id="IPR009799">
    <property type="entry name" value="EthD_dom"/>
</dbReference>
<evidence type="ECO:0000313" key="2">
    <source>
        <dbReference type="Proteomes" id="UP000255008"/>
    </source>
</evidence>
<dbReference type="PANTHER" id="PTHR40260:SF2">
    <property type="entry name" value="BLR8190 PROTEIN"/>
    <property type="match status" value="1"/>
</dbReference>
<dbReference type="Gene3D" id="3.30.70.100">
    <property type="match status" value="1"/>
</dbReference>
<protein>
    <submittedName>
        <fullName evidence="1">EthD protein</fullName>
    </submittedName>
</protein>
<dbReference type="AlphaFoldDB" id="A0AAJ5D614"/>
<name>A0AAJ5D614_9RALS</name>
<organism evidence="1 2">
    <name type="scientific">Ralstonia mannitolilytica</name>
    <dbReference type="NCBI Taxonomy" id="105219"/>
    <lineage>
        <taxon>Bacteria</taxon>
        <taxon>Pseudomonadati</taxon>
        <taxon>Pseudomonadota</taxon>
        <taxon>Betaproteobacteria</taxon>
        <taxon>Burkholderiales</taxon>
        <taxon>Burkholderiaceae</taxon>
        <taxon>Ralstonia</taxon>
    </lineage>
</organism>
<dbReference type="PANTHER" id="PTHR40260">
    <property type="entry name" value="BLR8190 PROTEIN"/>
    <property type="match status" value="1"/>
</dbReference>
<sequence>MPLVKARLGKARAYYTVDESLAGRTPADPPAFLAMCAFLCDSAEGYEPAIQPHRAEIVADIANYTDIMPRGQFSEVVVERPDR</sequence>
<dbReference type="EMBL" id="UGVE01000001">
    <property type="protein sequence ID" value="SUD98681.1"/>
    <property type="molecule type" value="Genomic_DNA"/>
</dbReference>
<dbReference type="InterPro" id="IPR011008">
    <property type="entry name" value="Dimeric_a/b-barrel"/>
</dbReference>
<accession>A0AAJ5D614</accession>
<dbReference type="Proteomes" id="UP000255008">
    <property type="component" value="Unassembled WGS sequence"/>
</dbReference>
<dbReference type="GO" id="GO:0016491">
    <property type="term" value="F:oxidoreductase activity"/>
    <property type="evidence" value="ECO:0007669"/>
    <property type="project" value="InterPro"/>
</dbReference>
<comment type="caution">
    <text evidence="1">The sequence shown here is derived from an EMBL/GenBank/DDBJ whole genome shotgun (WGS) entry which is preliminary data.</text>
</comment>
<dbReference type="NCBIfam" id="TIGR02118">
    <property type="entry name" value="EthD family reductase"/>
    <property type="match status" value="1"/>
</dbReference>
<reference evidence="1 2" key="1">
    <citation type="submission" date="2018-06" db="EMBL/GenBank/DDBJ databases">
        <authorList>
            <consortium name="Pathogen Informatics"/>
            <person name="Doyle S."/>
        </authorList>
    </citation>
    <scope>NUCLEOTIDE SEQUENCE [LARGE SCALE GENOMIC DNA]</scope>
    <source>
        <strain evidence="1 2">NCTC10894</strain>
    </source>
</reference>
<gene>
    <name evidence="1" type="ORF">NCTC10894_03072</name>
</gene>